<organism evidence="1 2">
    <name type="scientific">Enterococcus xiangfangensis</name>
    <dbReference type="NCBI Taxonomy" id="1296537"/>
    <lineage>
        <taxon>Bacteria</taxon>
        <taxon>Bacillati</taxon>
        <taxon>Bacillota</taxon>
        <taxon>Bacilli</taxon>
        <taxon>Lactobacillales</taxon>
        <taxon>Enterococcaceae</taxon>
        <taxon>Enterococcus</taxon>
    </lineage>
</organism>
<dbReference type="Proteomes" id="UP001181046">
    <property type="component" value="Unassembled WGS sequence"/>
</dbReference>
<protein>
    <submittedName>
        <fullName evidence="1">Uncharacterized protein</fullName>
    </submittedName>
</protein>
<proteinExistence type="predicted"/>
<gene>
    <name evidence="1" type="ORF">P7H27_05930</name>
</gene>
<dbReference type="RefSeq" id="WP_137604276.1">
    <property type="nucleotide sequence ID" value="NZ_JARQAJ010000003.1"/>
</dbReference>
<accession>A0ABU3F9E5</accession>
<reference evidence="1" key="1">
    <citation type="submission" date="2023-03" db="EMBL/GenBank/DDBJ databases">
        <authorList>
            <person name="Shen W."/>
            <person name="Cai J."/>
        </authorList>
    </citation>
    <scope>NUCLEOTIDE SEQUENCE</scope>
    <source>
        <strain evidence="1">P66-3</strain>
    </source>
</reference>
<evidence type="ECO:0000313" key="2">
    <source>
        <dbReference type="Proteomes" id="UP001181046"/>
    </source>
</evidence>
<sequence length="95" mass="11489">MTDYELAKSITDLLPLNYQQCMIYPLNTLKSVYSEEEPPLRELQWQFKKYMIIFYLVVFPNQNDLRNLMDKSYSFWKDKANEKLVELQKRQVISA</sequence>
<name>A0ABU3F9E5_9ENTE</name>
<evidence type="ECO:0000313" key="1">
    <source>
        <dbReference type="EMBL" id="MDT2759298.1"/>
    </source>
</evidence>
<dbReference type="EMBL" id="JARQAJ010000003">
    <property type="protein sequence ID" value="MDT2759298.1"/>
    <property type="molecule type" value="Genomic_DNA"/>
</dbReference>
<keyword evidence="2" id="KW-1185">Reference proteome</keyword>
<comment type="caution">
    <text evidence="1">The sequence shown here is derived from an EMBL/GenBank/DDBJ whole genome shotgun (WGS) entry which is preliminary data.</text>
</comment>